<dbReference type="Gene3D" id="3.40.50.10840">
    <property type="entry name" value="Putative sugar-binding, N-terminal domain"/>
    <property type="match status" value="1"/>
</dbReference>
<dbReference type="InterPro" id="IPR010737">
    <property type="entry name" value="4-carb_acid_sugar_kinase_N"/>
</dbReference>
<feature type="domain" description="Four-carbon acid sugar kinase N-terminal" evidence="7">
    <location>
        <begin position="8"/>
        <end position="246"/>
    </location>
</feature>
<evidence type="ECO:0000256" key="5">
    <source>
        <dbReference type="ARBA" id="ARBA00022840"/>
    </source>
</evidence>
<evidence type="ECO:0000259" key="7">
    <source>
        <dbReference type="Pfam" id="PF07005"/>
    </source>
</evidence>
<evidence type="ECO:0000256" key="1">
    <source>
        <dbReference type="ARBA" id="ARBA00005715"/>
    </source>
</evidence>
<comment type="similarity">
    <text evidence="1">Belongs to the four-carbon acid sugar kinase family.</text>
</comment>
<comment type="caution">
    <text evidence="9">The sequence shown here is derived from an EMBL/GenBank/DDBJ whole genome shotgun (WGS) entry which is preliminary data.</text>
</comment>
<dbReference type="Pfam" id="PF17042">
    <property type="entry name" value="NBD_C"/>
    <property type="match status" value="1"/>
</dbReference>
<keyword evidence="4" id="KW-0418">Kinase</keyword>
<dbReference type="Pfam" id="PF07005">
    <property type="entry name" value="SBD_N"/>
    <property type="match status" value="1"/>
</dbReference>
<dbReference type="Gene3D" id="3.40.980.20">
    <property type="entry name" value="Four-carbon acid sugar kinase, nucleotide binding domain"/>
    <property type="match status" value="1"/>
</dbReference>
<dbReference type="SUPFAM" id="SSF142764">
    <property type="entry name" value="YgbK-like"/>
    <property type="match status" value="1"/>
</dbReference>
<dbReference type="InterPro" id="IPR042213">
    <property type="entry name" value="NBD_C_sf"/>
</dbReference>
<keyword evidence="3" id="KW-0547">Nucleotide-binding</keyword>
<organism evidence="9 10">
    <name type="scientific">Haloarcula terrestris</name>
    <dbReference type="NCBI Taxonomy" id="2950533"/>
    <lineage>
        <taxon>Archaea</taxon>
        <taxon>Methanobacteriati</taxon>
        <taxon>Methanobacteriota</taxon>
        <taxon>Stenosarchaea group</taxon>
        <taxon>Halobacteria</taxon>
        <taxon>Halobacteriales</taxon>
        <taxon>Haloarculaceae</taxon>
        <taxon>Haloarcula</taxon>
    </lineage>
</organism>
<dbReference type="GO" id="GO:0016301">
    <property type="term" value="F:kinase activity"/>
    <property type="evidence" value="ECO:0007669"/>
    <property type="project" value="UniProtKB-KW"/>
</dbReference>
<protein>
    <recommendedName>
        <fullName evidence="11">Four-carbon acid sugar kinase family protein</fullName>
    </recommendedName>
</protein>
<accession>A0AAE4F1T3</accession>
<sequence>MTDTELLLAFYGDDFTGSTDALEGLADNGVRAVLFMEPPTPDELGQFDDLDAVGVAGVSRSMTPAEMMAELPSIFERFADLDAPIVHYKVCSTFDSSPEVGSIGTAIDVAQEVFDSPFVPVSQGTEVPHGRFVAFSNLFAEQGGEMYRIDRHPTMRDHPVTPMRESDLRRHLGEQTDRPIGGVDRRFLESYTDLASAVDETAVDDEIVVLDALDSDHLARIGHLLWDRATDAQGQLFAVGSSGLEHHALVSHWDEIGLIDRTESFFEKRDPVDRIAVMSGSASAETASQIEWASDHGFQLVSIDTERLVDPDEAADARDEAVESALDALDAGESVVLYSARGPDDPAIDATRERFEAVGIDEGLESYLGREQGRIFRELLQCADLDRACVAGGDTSSHVVSQLNLLALEAVAPVAPGGPLCRVYSDEEAFDGLEIALKGGQVHTENDEFDYFGAVERGGVERDQTRRT</sequence>
<dbReference type="GO" id="GO:0005524">
    <property type="term" value="F:ATP binding"/>
    <property type="evidence" value="ECO:0007669"/>
    <property type="project" value="UniProtKB-KW"/>
</dbReference>
<evidence type="ECO:0000313" key="10">
    <source>
        <dbReference type="Proteomes" id="UP001253439"/>
    </source>
</evidence>
<dbReference type="RefSeq" id="WP_310898091.1">
    <property type="nucleotide sequence ID" value="NZ_JAMQOM010000018.1"/>
</dbReference>
<evidence type="ECO:0000256" key="6">
    <source>
        <dbReference type="ARBA" id="ARBA00023277"/>
    </source>
</evidence>
<dbReference type="InterPro" id="IPR037051">
    <property type="entry name" value="4-carb_acid_sugar_kinase_N_sf"/>
</dbReference>
<evidence type="ECO:0000313" key="9">
    <source>
        <dbReference type="EMBL" id="MDS0223559.1"/>
    </source>
</evidence>
<dbReference type="EMBL" id="JAMQOM010000018">
    <property type="protein sequence ID" value="MDS0223559.1"/>
    <property type="molecule type" value="Genomic_DNA"/>
</dbReference>
<evidence type="ECO:0000259" key="8">
    <source>
        <dbReference type="Pfam" id="PF17042"/>
    </source>
</evidence>
<evidence type="ECO:0000256" key="2">
    <source>
        <dbReference type="ARBA" id="ARBA00022679"/>
    </source>
</evidence>
<evidence type="ECO:0000256" key="4">
    <source>
        <dbReference type="ARBA" id="ARBA00022777"/>
    </source>
</evidence>
<name>A0AAE4F1T3_9EURY</name>
<dbReference type="Proteomes" id="UP001253439">
    <property type="component" value="Unassembled WGS sequence"/>
</dbReference>
<reference evidence="9 10" key="1">
    <citation type="submission" date="2022-06" db="EMBL/GenBank/DDBJ databases">
        <title>Haloarcula sp. a new haloarchaeum isolate from saline soil.</title>
        <authorList>
            <person name="Strakova D."/>
            <person name="Galisteo C."/>
            <person name="Sanchez-Porro C."/>
            <person name="Ventosa A."/>
        </authorList>
    </citation>
    <scope>NUCLEOTIDE SEQUENCE [LARGE SCALE GENOMIC DNA]</scope>
    <source>
        <strain evidence="9 10">S1AR25-5A</strain>
    </source>
</reference>
<keyword evidence="10" id="KW-1185">Reference proteome</keyword>
<dbReference type="InterPro" id="IPR031475">
    <property type="entry name" value="NBD_C"/>
</dbReference>
<evidence type="ECO:0000256" key="3">
    <source>
        <dbReference type="ARBA" id="ARBA00022741"/>
    </source>
</evidence>
<keyword evidence="5" id="KW-0067">ATP-binding</keyword>
<gene>
    <name evidence="9" type="ORF">NDI54_19645</name>
</gene>
<feature type="domain" description="Four-carbon acid sugar kinase nucleotide binding" evidence="8">
    <location>
        <begin position="276"/>
        <end position="442"/>
    </location>
</feature>
<keyword evidence="2" id="KW-0808">Transferase</keyword>
<dbReference type="AlphaFoldDB" id="A0AAE4F1T3"/>
<keyword evidence="6" id="KW-0119">Carbohydrate metabolism</keyword>
<evidence type="ECO:0008006" key="11">
    <source>
        <dbReference type="Google" id="ProtNLM"/>
    </source>
</evidence>
<proteinExistence type="inferred from homology"/>